<evidence type="ECO:0000313" key="1">
    <source>
        <dbReference type="EnsemblPlants" id="LPERR01G19000.1"/>
    </source>
</evidence>
<accession>A0A0D9V2R1</accession>
<dbReference type="Proteomes" id="UP000032180">
    <property type="component" value="Chromosome 1"/>
</dbReference>
<dbReference type="Gramene" id="LPERR01G19000.1">
    <property type="protein sequence ID" value="LPERR01G19000.1"/>
    <property type="gene ID" value="LPERR01G19000"/>
</dbReference>
<evidence type="ECO:0000313" key="2">
    <source>
        <dbReference type="Proteomes" id="UP000032180"/>
    </source>
</evidence>
<dbReference type="AlphaFoldDB" id="A0A0D9V2R1"/>
<dbReference type="EnsemblPlants" id="LPERR01G19000.1">
    <property type="protein sequence ID" value="LPERR01G19000.1"/>
    <property type="gene ID" value="LPERR01G19000"/>
</dbReference>
<reference evidence="1 2" key="1">
    <citation type="submission" date="2012-08" db="EMBL/GenBank/DDBJ databases">
        <title>Oryza genome evolution.</title>
        <authorList>
            <person name="Wing R.A."/>
        </authorList>
    </citation>
    <scope>NUCLEOTIDE SEQUENCE</scope>
</reference>
<reference evidence="2" key="2">
    <citation type="submission" date="2013-12" db="EMBL/GenBank/DDBJ databases">
        <authorList>
            <person name="Yu Y."/>
            <person name="Lee S."/>
            <person name="de Baynast K."/>
            <person name="Wissotski M."/>
            <person name="Liu L."/>
            <person name="Talag J."/>
            <person name="Goicoechea J."/>
            <person name="Angelova A."/>
            <person name="Jetty R."/>
            <person name="Kudrna D."/>
            <person name="Golser W."/>
            <person name="Rivera L."/>
            <person name="Zhang J."/>
            <person name="Wing R."/>
        </authorList>
    </citation>
    <scope>NUCLEOTIDE SEQUENCE</scope>
</reference>
<sequence length="59" mass="6697">MAARILDLQISMAVHRPGRSGFLEISSGREEGKAAAESDVEEDRRVKFQNYKPVLYLLF</sequence>
<organism evidence="1 2">
    <name type="scientific">Leersia perrieri</name>
    <dbReference type="NCBI Taxonomy" id="77586"/>
    <lineage>
        <taxon>Eukaryota</taxon>
        <taxon>Viridiplantae</taxon>
        <taxon>Streptophyta</taxon>
        <taxon>Embryophyta</taxon>
        <taxon>Tracheophyta</taxon>
        <taxon>Spermatophyta</taxon>
        <taxon>Magnoliopsida</taxon>
        <taxon>Liliopsida</taxon>
        <taxon>Poales</taxon>
        <taxon>Poaceae</taxon>
        <taxon>BOP clade</taxon>
        <taxon>Oryzoideae</taxon>
        <taxon>Oryzeae</taxon>
        <taxon>Oryzinae</taxon>
        <taxon>Leersia</taxon>
    </lineage>
</organism>
<dbReference type="HOGENOM" id="CLU_2964131_0_0_1"/>
<proteinExistence type="predicted"/>
<reference evidence="1" key="3">
    <citation type="submission" date="2015-04" db="UniProtKB">
        <authorList>
            <consortium name="EnsemblPlants"/>
        </authorList>
    </citation>
    <scope>IDENTIFICATION</scope>
</reference>
<keyword evidence="2" id="KW-1185">Reference proteome</keyword>
<protein>
    <submittedName>
        <fullName evidence="1">Uncharacterized protein</fullName>
    </submittedName>
</protein>
<name>A0A0D9V2R1_9ORYZ</name>